<evidence type="ECO:0000256" key="10">
    <source>
        <dbReference type="HAMAP-Rule" id="MF_01306"/>
    </source>
</evidence>
<sequence length="209" mass="24158">MARYTGPVCRLCRREGMKLYLKGSRCYTDKCAFERRPFPPGQHGRNRKKLSEYGLQLREKQKVKRIYGVLERQFERYFEMAERMKGVTGENLLQILERRLDNVVYRMGFASSRAQARQLVRHGHFTVNGKRVNIPSYLVDVGDVIAVAEKSAAKMEHFKALREQGPAGNIVPWLSVDFDKLEGTVTALPTRQDIDVPIQEHLIVELYSK</sequence>
<dbReference type="STRING" id="937334.SAMN05444406_105100"/>
<evidence type="ECO:0000256" key="8">
    <source>
        <dbReference type="ARBA" id="ARBA00025813"/>
    </source>
</evidence>
<dbReference type="GO" id="GO:0042274">
    <property type="term" value="P:ribosomal small subunit biogenesis"/>
    <property type="evidence" value="ECO:0007669"/>
    <property type="project" value="TreeGrafter"/>
</dbReference>
<name>A0A1I5TX97_9FIRM</name>
<organism evidence="14 15">
    <name type="scientific">Caldicoprobacter faecalis</name>
    <dbReference type="NCBI Taxonomy" id="937334"/>
    <lineage>
        <taxon>Bacteria</taxon>
        <taxon>Bacillati</taxon>
        <taxon>Bacillota</taxon>
        <taxon>Clostridia</taxon>
        <taxon>Caldicoprobacterales</taxon>
        <taxon>Caldicoprobacteraceae</taxon>
        <taxon>Caldicoprobacter</taxon>
    </lineage>
</organism>
<keyword evidence="4 10" id="KW-0699">rRNA-binding</keyword>
<dbReference type="InterPro" id="IPR005709">
    <property type="entry name" value="Ribosomal_uS4_bac-type"/>
</dbReference>
<evidence type="ECO:0000256" key="11">
    <source>
        <dbReference type="RuleBase" id="RU003699"/>
    </source>
</evidence>
<evidence type="ECO:0000256" key="2">
    <source>
        <dbReference type="ARBA" id="ARBA00003866"/>
    </source>
</evidence>
<dbReference type="InterPro" id="IPR018079">
    <property type="entry name" value="Ribosomal_uS4_CS"/>
</dbReference>
<evidence type="ECO:0000313" key="15">
    <source>
        <dbReference type="Proteomes" id="UP000198577"/>
    </source>
</evidence>
<comment type="similarity">
    <text evidence="3 10 11">Belongs to the universal ribosomal protein uS4 family.</text>
</comment>
<dbReference type="SMART" id="SM00363">
    <property type="entry name" value="S4"/>
    <property type="match status" value="1"/>
</dbReference>
<comment type="function">
    <text evidence="1 10">With S5 and S12 plays an important role in translational accuracy.</text>
</comment>
<evidence type="ECO:0000259" key="13">
    <source>
        <dbReference type="SMART" id="SM01390"/>
    </source>
</evidence>
<keyword evidence="5 10" id="KW-0694">RNA-binding</keyword>
<reference evidence="14 15" key="1">
    <citation type="submission" date="2016-10" db="EMBL/GenBank/DDBJ databases">
        <authorList>
            <person name="de Groot N.N."/>
        </authorList>
    </citation>
    <scope>NUCLEOTIDE SEQUENCE [LARGE SCALE GENOMIC DNA]</scope>
    <source>
        <strain evidence="14 15">DSM 20678</strain>
    </source>
</reference>
<dbReference type="OrthoDB" id="9803672at2"/>
<comment type="function">
    <text evidence="2 10">One of the primary rRNA binding proteins, it binds directly to 16S rRNA where it nucleates assembly of the body of the 30S subunit.</text>
</comment>
<evidence type="ECO:0000256" key="9">
    <source>
        <dbReference type="ARBA" id="ARBA00035254"/>
    </source>
</evidence>
<dbReference type="GO" id="GO:0006412">
    <property type="term" value="P:translation"/>
    <property type="evidence" value="ECO:0007669"/>
    <property type="project" value="UniProtKB-UniRule"/>
</dbReference>
<comment type="subunit">
    <text evidence="8 10">Part of the 30S ribosomal subunit. Contacts protein S5. The interaction surface between S4 and S5 is involved in control of translational fidelity.</text>
</comment>
<dbReference type="InterPro" id="IPR022801">
    <property type="entry name" value="Ribosomal_uS4"/>
</dbReference>
<evidence type="ECO:0000256" key="6">
    <source>
        <dbReference type="ARBA" id="ARBA00022980"/>
    </source>
</evidence>
<dbReference type="InterPro" id="IPR002942">
    <property type="entry name" value="S4_RNA-bd"/>
</dbReference>
<gene>
    <name evidence="10" type="primary">rpsD</name>
    <name evidence="14" type="ORF">SAMN05444406_105100</name>
</gene>
<dbReference type="PANTHER" id="PTHR11831:SF4">
    <property type="entry name" value="SMALL RIBOSOMAL SUBUNIT PROTEIN US4M"/>
    <property type="match status" value="1"/>
</dbReference>
<dbReference type="Pfam" id="PF00163">
    <property type="entry name" value="Ribosomal_S4"/>
    <property type="match status" value="1"/>
</dbReference>
<dbReference type="FunFam" id="3.10.290.10:FF:000001">
    <property type="entry name" value="30S ribosomal protein S4"/>
    <property type="match status" value="1"/>
</dbReference>
<keyword evidence="6 10" id="KW-0689">Ribosomal protein</keyword>
<dbReference type="SUPFAM" id="SSF55174">
    <property type="entry name" value="Alpha-L RNA-binding motif"/>
    <property type="match status" value="1"/>
</dbReference>
<keyword evidence="15" id="KW-1185">Reference proteome</keyword>
<dbReference type="InterPro" id="IPR036986">
    <property type="entry name" value="S4_RNA-bd_sf"/>
</dbReference>
<dbReference type="NCBIfam" id="TIGR01017">
    <property type="entry name" value="rpsD_bact"/>
    <property type="match status" value="1"/>
</dbReference>
<keyword evidence="7 10" id="KW-0687">Ribonucleoprotein</keyword>
<dbReference type="CDD" id="cd00165">
    <property type="entry name" value="S4"/>
    <property type="match status" value="1"/>
</dbReference>
<dbReference type="GO" id="GO:0019843">
    <property type="term" value="F:rRNA binding"/>
    <property type="evidence" value="ECO:0007669"/>
    <property type="project" value="UniProtKB-UniRule"/>
</dbReference>
<feature type="domain" description="Small ribosomal subunit protein uS4 N-terminal" evidence="13">
    <location>
        <begin position="3"/>
        <end position="97"/>
    </location>
</feature>
<dbReference type="EMBL" id="FOXR01000005">
    <property type="protein sequence ID" value="SFP87639.1"/>
    <property type="molecule type" value="Genomic_DNA"/>
</dbReference>
<dbReference type="FunFam" id="1.10.1050.10:FF:000001">
    <property type="entry name" value="30S ribosomal protein S4"/>
    <property type="match status" value="1"/>
</dbReference>
<feature type="domain" description="RNA-binding S4" evidence="12">
    <location>
        <begin position="98"/>
        <end position="166"/>
    </location>
</feature>
<dbReference type="Gene3D" id="3.10.290.10">
    <property type="entry name" value="RNA-binding S4 domain"/>
    <property type="match status" value="1"/>
</dbReference>
<dbReference type="AlphaFoldDB" id="A0A1I5TX97"/>
<dbReference type="InterPro" id="IPR001912">
    <property type="entry name" value="Ribosomal_uS4_N"/>
</dbReference>
<evidence type="ECO:0000256" key="7">
    <source>
        <dbReference type="ARBA" id="ARBA00023274"/>
    </source>
</evidence>
<dbReference type="PROSITE" id="PS00632">
    <property type="entry name" value="RIBOSOMAL_S4"/>
    <property type="match status" value="1"/>
</dbReference>
<protein>
    <recommendedName>
        <fullName evidence="9 10">Small ribosomal subunit protein uS4</fullName>
    </recommendedName>
</protein>
<dbReference type="NCBIfam" id="NF003717">
    <property type="entry name" value="PRK05327.1"/>
    <property type="match status" value="1"/>
</dbReference>
<dbReference type="Pfam" id="PF01479">
    <property type="entry name" value="S4"/>
    <property type="match status" value="1"/>
</dbReference>
<evidence type="ECO:0000256" key="5">
    <source>
        <dbReference type="ARBA" id="ARBA00022884"/>
    </source>
</evidence>
<dbReference type="SMART" id="SM01390">
    <property type="entry name" value="Ribosomal_S4"/>
    <property type="match status" value="1"/>
</dbReference>
<dbReference type="GO" id="GO:0003735">
    <property type="term" value="F:structural constituent of ribosome"/>
    <property type="evidence" value="ECO:0007669"/>
    <property type="project" value="InterPro"/>
</dbReference>
<dbReference type="RefSeq" id="WP_092282049.1">
    <property type="nucleotide sequence ID" value="NZ_FOXR01000005.1"/>
</dbReference>
<evidence type="ECO:0000256" key="3">
    <source>
        <dbReference type="ARBA" id="ARBA00007465"/>
    </source>
</evidence>
<proteinExistence type="inferred from homology"/>
<dbReference type="HAMAP" id="MF_01306_B">
    <property type="entry name" value="Ribosomal_uS4_B"/>
    <property type="match status" value="1"/>
</dbReference>
<accession>A0A1I5TX97</accession>
<dbReference type="PROSITE" id="PS50889">
    <property type="entry name" value="S4"/>
    <property type="match status" value="1"/>
</dbReference>
<evidence type="ECO:0000259" key="12">
    <source>
        <dbReference type="SMART" id="SM00363"/>
    </source>
</evidence>
<evidence type="ECO:0000313" key="14">
    <source>
        <dbReference type="EMBL" id="SFP87639.1"/>
    </source>
</evidence>
<dbReference type="Proteomes" id="UP000198577">
    <property type="component" value="Unassembled WGS sequence"/>
</dbReference>
<dbReference type="GO" id="GO:0015935">
    <property type="term" value="C:small ribosomal subunit"/>
    <property type="evidence" value="ECO:0007669"/>
    <property type="project" value="InterPro"/>
</dbReference>
<dbReference type="Gene3D" id="1.10.1050.10">
    <property type="entry name" value="Ribosomal Protein S4 Delta 41, Chain A, domain 1"/>
    <property type="match status" value="1"/>
</dbReference>
<dbReference type="PANTHER" id="PTHR11831">
    <property type="entry name" value="30S 40S RIBOSOMAL PROTEIN"/>
    <property type="match status" value="1"/>
</dbReference>
<evidence type="ECO:0000256" key="1">
    <source>
        <dbReference type="ARBA" id="ARBA00003004"/>
    </source>
</evidence>
<evidence type="ECO:0000256" key="4">
    <source>
        <dbReference type="ARBA" id="ARBA00022730"/>
    </source>
</evidence>